<dbReference type="EMBL" id="AP017649">
    <property type="protein sequence ID" value="BAZ96701.1"/>
    <property type="molecule type" value="Genomic_DNA"/>
</dbReference>
<evidence type="ECO:0000313" key="3">
    <source>
        <dbReference type="Proteomes" id="UP000218257"/>
    </source>
</evidence>
<accession>A0AB33HRY2</accession>
<sequence length="84" mass="8883">MRSWMSIFGAIGIIFVLAILTVPILDQLAILRADTNIADYTSFDVFLKLTPAILWLFGLGGAGFLAFSGIKGVRGGDGHGGGLR</sequence>
<organism evidence="2 3">
    <name type="scientific">Dehalococcoides mccartyi</name>
    <dbReference type="NCBI Taxonomy" id="61435"/>
    <lineage>
        <taxon>Bacteria</taxon>
        <taxon>Bacillati</taxon>
        <taxon>Chloroflexota</taxon>
        <taxon>Dehalococcoidia</taxon>
        <taxon>Dehalococcoidales</taxon>
        <taxon>Dehalococcoidaceae</taxon>
        <taxon>Dehalococcoides</taxon>
    </lineage>
</organism>
<evidence type="ECO:0008006" key="4">
    <source>
        <dbReference type="Google" id="ProtNLM"/>
    </source>
</evidence>
<dbReference type="RefSeq" id="WP_151899075.1">
    <property type="nucleotide sequence ID" value="NZ_AP017649.1"/>
</dbReference>
<evidence type="ECO:0000256" key="1">
    <source>
        <dbReference type="SAM" id="Phobius"/>
    </source>
</evidence>
<feature type="transmembrane region" description="Helical" evidence="1">
    <location>
        <begin position="7"/>
        <end position="25"/>
    </location>
</feature>
<gene>
    <name evidence="2" type="ORF">DEHALATV1_0073</name>
</gene>
<feature type="transmembrane region" description="Helical" evidence="1">
    <location>
        <begin position="45"/>
        <end position="67"/>
    </location>
</feature>
<dbReference type="AlphaFoldDB" id="A0AB33HRY2"/>
<proteinExistence type="predicted"/>
<protein>
    <recommendedName>
        <fullName evidence="4">Tetrachloroethene reductive dehalogenase TceA membrane-bound subunit</fullName>
    </recommendedName>
</protein>
<keyword evidence="1" id="KW-0472">Membrane</keyword>
<name>A0AB33HRY2_9CHLR</name>
<keyword evidence="1" id="KW-1133">Transmembrane helix</keyword>
<keyword evidence="1" id="KW-0812">Transmembrane</keyword>
<evidence type="ECO:0000313" key="2">
    <source>
        <dbReference type="EMBL" id="BAZ96701.1"/>
    </source>
</evidence>
<dbReference type="Proteomes" id="UP000218257">
    <property type="component" value="Chromosome"/>
</dbReference>
<reference evidence="2 3" key="1">
    <citation type="journal article" date="2017" name="Sci. Rep.">
        <title>Isolation and genomic characterization of a Dehalococcoides strain suggests genomic rearrangement during culture.</title>
        <authorList>
            <person name="Yohda M."/>
            <person name="Ikegami K."/>
            <person name="Aita Y."/>
            <person name="Kitajima M."/>
            <person name="Takechi A."/>
            <person name="Iwamoto M."/>
            <person name="Fukuda T."/>
            <person name="Tamura N."/>
            <person name="Shibasaki J."/>
            <person name="Koike S."/>
            <person name="Komatsu D."/>
            <person name="Miyagi S."/>
            <person name="Nishimura M."/>
            <person name="Uchino Y."/>
            <person name="Shiroma A."/>
            <person name="Shimoji M."/>
            <person name="Tamotsu H."/>
            <person name="Ashimine N."/>
            <person name="Shinzato M."/>
            <person name="Ohki S."/>
            <person name="Nakano K."/>
            <person name="Teruya K."/>
            <person name="Satou K."/>
            <person name="Hirano T."/>
            <person name="Yagi O."/>
        </authorList>
    </citation>
    <scope>NUCLEOTIDE SEQUENCE [LARGE SCALE GENOMIC DNA]</scope>
    <source>
        <strain evidence="2 3">UCH-ATV1</strain>
    </source>
</reference>